<feature type="transmembrane region" description="Helical" evidence="1">
    <location>
        <begin position="133"/>
        <end position="160"/>
    </location>
</feature>
<keyword evidence="1" id="KW-0472">Membrane</keyword>
<evidence type="ECO:0000313" key="2">
    <source>
        <dbReference type="EMBL" id="TAI48068.1"/>
    </source>
</evidence>
<feature type="transmembrane region" description="Helical" evidence="1">
    <location>
        <begin position="192"/>
        <end position="223"/>
    </location>
</feature>
<sequence length="242" mass="27338">MRFLQISEKVAASPSLDFGSIFNNTIELFKKVWLQGFITVLLMMVVILPFYIILYVPMIASGMMDPYAYERNDLPSGMLVFLIVFYPIMIIGISTFAMCLNAAFLRICKRIDLDQMGKDDYFYYFKKPYLKKAFVLALIITGLSILGMLACGIGLIYLVVPMSLFPAFFAFDEELTPSEITKASFALGNKNWLIIFGLIFVTGLIAQLGVLLCFVGVFFTAMLGRIPTYFIYKEIVGFSSEE</sequence>
<gene>
    <name evidence="2" type="ORF">EW142_15590</name>
</gene>
<dbReference type="OrthoDB" id="1365379at2"/>
<proteinExistence type="predicted"/>
<protein>
    <recommendedName>
        <fullName evidence="4">Glycerophosphoryl diester phosphodiesterase membrane domain-containing protein</fullName>
    </recommendedName>
</protein>
<keyword evidence="3" id="KW-1185">Reference proteome</keyword>
<dbReference type="RefSeq" id="WP_130615455.1">
    <property type="nucleotide sequence ID" value="NZ_SGIU01000002.1"/>
</dbReference>
<dbReference type="EMBL" id="SGIU01000002">
    <property type="protein sequence ID" value="TAI48068.1"/>
    <property type="molecule type" value="Genomic_DNA"/>
</dbReference>
<comment type="caution">
    <text evidence="2">The sequence shown here is derived from an EMBL/GenBank/DDBJ whole genome shotgun (WGS) entry which is preliminary data.</text>
</comment>
<evidence type="ECO:0000256" key="1">
    <source>
        <dbReference type="SAM" id="Phobius"/>
    </source>
</evidence>
<reference evidence="2 3" key="1">
    <citation type="submission" date="2019-02" db="EMBL/GenBank/DDBJ databases">
        <title>Draft genome sequence of Muricauda sp. 176CP4-71.</title>
        <authorList>
            <person name="Park J.-S."/>
        </authorList>
    </citation>
    <scope>NUCLEOTIDE SEQUENCE [LARGE SCALE GENOMIC DNA]</scope>
    <source>
        <strain evidence="2 3">176CP4-71</strain>
    </source>
</reference>
<name>A0A4Q8QFT2_9FLAO</name>
<feature type="transmembrane region" description="Helical" evidence="1">
    <location>
        <begin position="78"/>
        <end position="105"/>
    </location>
</feature>
<evidence type="ECO:0008006" key="4">
    <source>
        <dbReference type="Google" id="ProtNLM"/>
    </source>
</evidence>
<accession>A0A4Q8QFT2</accession>
<dbReference type="Proteomes" id="UP000291981">
    <property type="component" value="Unassembled WGS sequence"/>
</dbReference>
<dbReference type="AlphaFoldDB" id="A0A4Q8QFT2"/>
<evidence type="ECO:0000313" key="3">
    <source>
        <dbReference type="Proteomes" id="UP000291981"/>
    </source>
</evidence>
<organism evidence="2 3">
    <name type="scientific">Flagellimonas allohymeniacidonis</name>
    <dbReference type="NCBI Taxonomy" id="2517819"/>
    <lineage>
        <taxon>Bacteria</taxon>
        <taxon>Pseudomonadati</taxon>
        <taxon>Bacteroidota</taxon>
        <taxon>Flavobacteriia</taxon>
        <taxon>Flavobacteriales</taxon>
        <taxon>Flavobacteriaceae</taxon>
        <taxon>Flagellimonas</taxon>
    </lineage>
</organism>
<feature type="transmembrane region" description="Helical" evidence="1">
    <location>
        <begin position="32"/>
        <end position="58"/>
    </location>
</feature>
<keyword evidence="1" id="KW-1133">Transmembrane helix</keyword>
<keyword evidence="1" id="KW-0812">Transmembrane</keyword>